<protein>
    <submittedName>
        <fullName evidence="14">NADH dehydrogenase subunit I</fullName>
        <ecNumber evidence="14">1.6.5.3</ecNumber>
    </submittedName>
</protein>
<dbReference type="GO" id="GO:0016020">
    <property type="term" value="C:membrane"/>
    <property type="evidence" value="ECO:0007669"/>
    <property type="project" value="InterPro"/>
</dbReference>
<evidence type="ECO:0000256" key="5">
    <source>
        <dbReference type="ARBA" id="ARBA00022737"/>
    </source>
</evidence>
<feature type="compositionally biased region" description="Basic and acidic residues" evidence="12">
    <location>
        <begin position="164"/>
        <end position="178"/>
    </location>
</feature>
<evidence type="ECO:0000256" key="12">
    <source>
        <dbReference type="SAM" id="MobiDB-lite"/>
    </source>
</evidence>
<keyword evidence="7" id="KW-0408">Iron</keyword>
<evidence type="ECO:0000256" key="4">
    <source>
        <dbReference type="ARBA" id="ARBA00022723"/>
    </source>
</evidence>
<accession>A0AAI9AH10</accession>
<evidence type="ECO:0000256" key="1">
    <source>
        <dbReference type="ARBA" id="ARBA00022475"/>
    </source>
</evidence>
<comment type="caution">
    <text evidence="14">The sequence shown here is derived from an EMBL/GenBank/DDBJ whole genome shotgun (WGS) entry which is preliminary data.</text>
</comment>
<keyword evidence="2" id="KW-0004">4Fe-4S</keyword>
<evidence type="ECO:0000256" key="10">
    <source>
        <dbReference type="ARBA" id="ARBA00023075"/>
    </source>
</evidence>
<dbReference type="PANTHER" id="PTHR10849:SF24">
    <property type="entry name" value="NADH-QUINONE OXIDOREDUCTASE SUBUNIT I 2"/>
    <property type="match status" value="1"/>
</dbReference>
<keyword evidence="11" id="KW-0472">Membrane</keyword>
<evidence type="ECO:0000259" key="13">
    <source>
        <dbReference type="PROSITE" id="PS51379"/>
    </source>
</evidence>
<feature type="region of interest" description="Disordered" evidence="12">
    <location>
        <begin position="146"/>
        <end position="190"/>
    </location>
</feature>
<keyword evidence="1" id="KW-1003">Cell membrane</keyword>
<keyword evidence="8" id="KW-0411">Iron-sulfur</keyword>
<feature type="compositionally biased region" description="Polar residues" evidence="12">
    <location>
        <begin position="179"/>
        <end position="190"/>
    </location>
</feature>
<dbReference type="Proteomes" id="UP000003288">
    <property type="component" value="Unassembled WGS sequence"/>
</dbReference>
<keyword evidence="14" id="KW-0560">Oxidoreductase</keyword>
<evidence type="ECO:0000256" key="11">
    <source>
        <dbReference type="ARBA" id="ARBA00023136"/>
    </source>
</evidence>
<name>A0AAI9AH10_9BACT</name>
<dbReference type="PROSITE" id="PS00198">
    <property type="entry name" value="4FE4S_FER_1"/>
    <property type="match status" value="2"/>
</dbReference>
<gene>
    <name evidence="14" type="ORF">CMTB2_07296</name>
</gene>
<dbReference type="InterPro" id="IPR017900">
    <property type="entry name" value="4Fe4S_Fe_S_CS"/>
</dbReference>
<dbReference type="Pfam" id="PF12838">
    <property type="entry name" value="Fer4_7"/>
    <property type="match status" value="1"/>
</dbReference>
<dbReference type="AlphaFoldDB" id="A0AAI9AH10"/>
<dbReference type="SUPFAM" id="SSF54862">
    <property type="entry name" value="4Fe-4S ferredoxins"/>
    <property type="match status" value="1"/>
</dbReference>
<feature type="domain" description="4Fe-4S ferredoxin-type" evidence="13">
    <location>
        <begin position="35"/>
        <end position="64"/>
    </location>
</feature>
<dbReference type="GO" id="GO:0051539">
    <property type="term" value="F:4 iron, 4 sulfur cluster binding"/>
    <property type="evidence" value="ECO:0007669"/>
    <property type="project" value="UniProtKB-KW"/>
</dbReference>
<evidence type="ECO:0000256" key="7">
    <source>
        <dbReference type="ARBA" id="ARBA00023004"/>
    </source>
</evidence>
<sequence>MIKMFIESFKNMFQKPDTIKYPFEPSPPPKGRYRGTILYEESLCIFCDKCENVCPPGAILFEIVDYETNKREYNYNPYLCIYCGACVDECPKADEGCLVQDDTTTPVLGRELPKDKKLGYLVNRVENPKELEKEWDELEKRAKKSREEYAEFKKQQRLKKQREKKAAEAKKKAEEQKENTSSTNTENKPS</sequence>
<evidence type="ECO:0000256" key="3">
    <source>
        <dbReference type="ARBA" id="ARBA00022719"/>
    </source>
</evidence>
<dbReference type="EC" id="1.6.5.3" evidence="14"/>
<dbReference type="Gene3D" id="3.30.70.20">
    <property type="match status" value="1"/>
</dbReference>
<evidence type="ECO:0000256" key="6">
    <source>
        <dbReference type="ARBA" id="ARBA00022967"/>
    </source>
</evidence>
<dbReference type="RefSeq" id="WP_007474011.1">
    <property type="nucleotide sequence ID" value="NZ_ABCJ01000002.1"/>
</dbReference>
<dbReference type="InterPro" id="IPR017896">
    <property type="entry name" value="4Fe4S_Fe-S-bd"/>
</dbReference>
<organism evidence="14 15">
    <name type="scientific">Caminibacter mediatlanticus TB-2</name>
    <dbReference type="NCBI Taxonomy" id="391592"/>
    <lineage>
        <taxon>Bacteria</taxon>
        <taxon>Pseudomonadati</taxon>
        <taxon>Campylobacterota</taxon>
        <taxon>Epsilonproteobacteria</taxon>
        <taxon>Nautiliales</taxon>
        <taxon>Nautiliaceae</taxon>
        <taxon>Caminibacter</taxon>
    </lineage>
</organism>
<dbReference type="PROSITE" id="PS51379">
    <property type="entry name" value="4FE4S_FER_2"/>
    <property type="match status" value="2"/>
</dbReference>
<dbReference type="InterPro" id="IPR010226">
    <property type="entry name" value="NADH_quinone_OxRdtase_chainI"/>
</dbReference>
<keyword evidence="5" id="KW-0677">Repeat</keyword>
<evidence type="ECO:0000313" key="15">
    <source>
        <dbReference type="Proteomes" id="UP000003288"/>
    </source>
</evidence>
<keyword evidence="6" id="KW-1278">Translocase</keyword>
<evidence type="ECO:0000256" key="8">
    <source>
        <dbReference type="ARBA" id="ARBA00023014"/>
    </source>
</evidence>
<dbReference type="GO" id="GO:0048038">
    <property type="term" value="F:quinone binding"/>
    <property type="evidence" value="ECO:0007669"/>
    <property type="project" value="UniProtKB-KW"/>
</dbReference>
<dbReference type="PANTHER" id="PTHR10849">
    <property type="entry name" value="NADH DEHYDROGENASE UBIQUINONE IRON-SULFUR PROTEIN 8, MITOCHONDRIAL"/>
    <property type="match status" value="1"/>
</dbReference>
<dbReference type="GO" id="GO:0016651">
    <property type="term" value="F:oxidoreductase activity, acting on NAD(P)H"/>
    <property type="evidence" value="ECO:0007669"/>
    <property type="project" value="InterPro"/>
</dbReference>
<evidence type="ECO:0000256" key="9">
    <source>
        <dbReference type="ARBA" id="ARBA00023027"/>
    </source>
</evidence>
<proteinExistence type="predicted"/>
<keyword evidence="3" id="KW-0874">Quinone</keyword>
<keyword evidence="10" id="KW-0830">Ubiquinone</keyword>
<dbReference type="GO" id="GO:0046872">
    <property type="term" value="F:metal ion binding"/>
    <property type="evidence" value="ECO:0007669"/>
    <property type="project" value="UniProtKB-KW"/>
</dbReference>
<dbReference type="EMBL" id="ABCJ01000002">
    <property type="protein sequence ID" value="EDM24041.1"/>
    <property type="molecule type" value="Genomic_DNA"/>
</dbReference>
<evidence type="ECO:0000256" key="2">
    <source>
        <dbReference type="ARBA" id="ARBA00022485"/>
    </source>
</evidence>
<reference evidence="14 15" key="1">
    <citation type="journal article" date="2011" name="Stand. Genomic Sci.">
        <title>Draft genome sequence of Caminibacter mediatlanticus strain TB-2, an epsilonproteobacterium isolated from a deep-sea hydrothermal vent.</title>
        <authorList>
            <person name="Giovannelli D."/>
            <person name="Ferriera S."/>
            <person name="Johnson J."/>
            <person name="Kravitz S."/>
            <person name="Perez-Rodriguez I."/>
            <person name="Ricci J."/>
            <person name="O'Brien C."/>
            <person name="Voordeckers J.W."/>
            <person name="Bini E."/>
            <person name="Vetriani C."/>
        </authorList>
    </citation>
    <scope>NUCLEOTIDE SEQUENCE [LARGE SCALE GENOMIC DNA]</scope>
    <source>
        <strain evidence="14 15">TB-2</strain>
    </source>
</reference>
<keyword evidence="9" id="KW-0520">NAD</keyword>
<keyword evidence="4" id="KW-0479">Metal-binding</keyword>
<feature type="domain" description="4Fe-4S ferredoxin-type" evidence="13">
    <location>
        <begin position="71"/>
        <end position="103"/>
    </location>
</feature>
<evidence type="ECO:0000313" key="14">
    <source>
        <dbReference type="EMBL" id="EDM24041.1"/>
    </source>
</evidence>